<proteinExistence type="predicted"/>
<gene>
    <name evidence="2" type="ORF">V5799_017980</name>
</gene>
<sequence length="319" mass="34876">MAALVQQKIRHSWSHYLTCPACVPRRGRLILGPVERGPFLQVPAVSLAEKRVVEKGNDRNAWWLAYRRKAAAPSPSQLYFLPKTAVPLERVPSPPWPKKSQRNMAFVKVLAAVVLMALAVAAGAFSTRGAKCDMPDIDLDGEVDKLLEKLPKAHSLGIRQGFSSVFGGLEIGDVTVTGMNKIERSGPVVPYCKNGSSIVQVDLVNPAAVKFTMPWKTCAGQNGNIHLSADLSRFTMDLSVANEESSGEYLSMGNDFSPLPVMTYNVNFVVEGLGRPGNIASGVLSKLFPSVFLEVWMQAFFWSLRGVLDSALQQNNEVF</sequence>
<reference evidence="2 3" key="1">
    <citation type="journal article" date="2023" name="Arcadia Sci">
        <title>De novo assembly of a long-read Amblyomma americanum tick genome.</title>
        <authorList>
            <person name="Chou S."/>
            <person name="Poskanzer K.E."/>
            <person name="Rollins M."/>
            <person name="Thuy-Boun P.S."/>
        </authorList>
    </citation>
    <scope>NUCLEOTIDE SEQUENCE [LARGE SCALE GENOMIC DNA]</scope>
    <source>
        <strain evidence="2">F_SG_1</strain>
        <tissue evidence="2">Salivary glands</tissue>
    </source>
</reference>
<keyword evidence="3" id="KW-1185">Reference proteome</keyword>
<protein>
    <submittedName>
        <fullName evidence="2">Uncharacterized protein</fullName>
    </submittedName>
</protein>
<accession>A0AAQ4F1T5</accession>
<evidence type="ECO:0000313" key="3">
    <source>
        <dbReference type="Proteomes" id="UP001321473"/>
    </source>
</evidence>
<evidence type="ECO:0000256" key="1">
    <source>
        <dbReference type="SAM" id="Phobius"/>
    </source>
</evidence>
<keyword evidence="1" id="KW-0472">Membrane</keyword>
<comment type="caution">
    <text evidence="2">The sequence shown here is derived from an EMBL/GenBank/DDBJ whole genome shotgun (WGS) entry which is preliminary data.</text>
</comment>
<dbReference type="EMBL" id="JARKHS020008540">
    <property type="protein sequence ID" value="KAK8780678.1"/>
    <property type="molecule type" value="Genomic_DNA"/>
</dbReference>
<evidence type="ECO:0000313" key="2">
    <source>
        <dbReference type="EMBL" id="KAK8780678.1"/>
    </source>
</evidence>
<feature type="transmembrane region" description="Helical" evidence="1">
    <location>
        <begin position="105"/>
        <end position="125"/>
    </location>
</feature>
<organism evidence="2 3">
    <name type="scientific">Amblyomma americanum</name>
    <name type="common">Lone star tick</name>
    <dbReference type="NCBI Taxonomy" id="6943"/>
    <lineage>
        <taxon>Eukaryota</taxon>
        <taxon>Metazoa</taxon>
        <taxon>Ecdysozoa</taxon>
        <taxon>Arthropoda</taxon>
        <taxon>Chelicerata</taxon>
        <taxon>Arachnida</taxon>
        <taxon>Acari</taxon>
        <taxon>Parasitiformes</taxon>
        <taxon>Ixodida</taxon>
        <taxon>Ixodoidea</taxon>
        <taxon>Ixodidae</taxon>
        <taxon>Amblyomminae</taxon>
        <taxon>Amblyomma</taxon>
    </lineage>
</organism>
<name>A0AAQ4F1T5_AMBAM</name>
<keyword evidence="1" id="KW-1133">Transmembrane helix</keyword>
<keyword evidence="1" id="KW-0812">Transmembrane</keyword>
<dbReference type="AlphaFoldDB" id="A0AAQ4F1T5"/>
<dbReference type="Proteomes" id="UP001321473">
    <property type="component" value="Unassembled WGS sequence"/>
</dbReference>